<dbReference type="AlphaFoldDB" id="A0A665XB01"/>
<dbReference type="Ensembl" id="ENSENLT00000054276.1">
    <property type="protein sequence ID" value="ENSENLP00000053006.1"/>
    <property type="gene ID" value="ENSENLG00000022134.1"/>
</dbReference>
<organism evidence="2 3">
    <name type="scientific">Echeneis naucrates</name>
    <name type="common">Live sharksucker</name>
    <dbReference type="NCBI Taxonomy" id="173247"/>
    <lineage>
        <taxon>Eukaryota</taxon>
        <taxon>Metazoa</taxon>
        <taxon>Chordata</taxon>
        <taxon>Craniata</taxon>
        <taxon>Vertebrata</taxon>
        <taxon>Euteleostomi</taxon>
        <taxon>Actinopterygii</taxon>
        <taxon>Neopterygii</taxon>
        <taxon>Teleostei</taxon>
        <taxon>Neoteleostei</taxon>
        <taxon>Acanthomorphata</taxon>
        <taxon>Carangaria</taxon>
        <taxon>Carangiformes</taxon>
        <taxon>Echeneidae</taxon>
        <taxon>Echeneis</taxon>
    </lineage>
</organism>
<protein>
    <submittedName>
        <fullName evidence="2">Uncharacterized protein</fullName>
    </submittedName>
</protein>
<keyword evidence="3" id="KW-1185">Reference proteome</keyword>
<feature type="chain" id="PRO_5025327509" evidence="1">
    <location>
        <begin position="29"/>
        <end position="67"/>
    </location>
</feature>
<feature type="signal peptide" evidence="1">
    <location>
        <begin position="1"/>
        <end position="28"/>
    </location>
</feature>
<dbReference type="Proteomes" id="UP000472264">
    <property type="component" value="Chromosome 5"/>
</dbReference>
<dbReference type="InParanoid" id="A0A665XB01"/>
<reference evidence="2" key="1">
    <citation type="submission" date="2021-04" db="EMBL/GenBank/DDBJ databases">
        <authorList>
            <consortium name="Wellcome Sanger Institute Data Sharing"/>
        </authorList>
    </citation>
    <scope>NUCLEOTIDE SEQUENCE [LARGE SCALE GENOMIC DNA]</scope>
</reference>
<proteinExistence type="predicted"/>
<evidence type="ECO:0000313" key="2">
    <source>
        <dbReference type="Ensembl" id="ENSENLP00000053006.1"/>
    </source>
</evidence>
<reference evidence="2" key="2">
    <citation type="submission" date="2025-08" db="UniProtKB">
        <authorList>
            <consortium name="Ensembl"/>
        </authorList>
    </citation>
    <scope>IDENTIFICATION</scope>
</reference>
<sequence length="67" mass="7373">MHCVQKVHCMPFVLSCLVFAAFTQLQTGQDLALDGLDPRISLLHTLGFKVPSLAGARHDEEVKVILI</sequence>
<name>A0A665XB01_ECHNA</name>
<evidence type="ECO:0000313" key="3">
    <source>
        <dbReference type="Proteomes" id="UP000472264"/>
    </source>
</evidence>
<keyword evidence="1" id="KW-0732">Signal</keyword>
<accession>A0A665XB01</accession>
<reference evidence="2" key="3">
    <citation type="submission" date="2025-09" db="UniProtKB">
        <authorList>
            <consortium name="Ensembl"/>
        </authorList>
    </citation>
    <scope>IDENTIFICATION</scope>
</reference>
<evidence type="ECO:0000256" key="1">
    <source>
        <dbReference type="SAM" id="SignalP"/>
    </source>
</evidence>